<proteinExistence type="inferred from homology"/>
<keyword evidence="12" id="KW-1185">Reference proteome</keyword>
<protein>
    <submittedName>
        <fullName evidence="11">Cytochrome P450</fullName>
    </submittedName>
</protein>
<comment type="caution">
    <text evidence="11">The sequence shown here is derived from an EMBL/GenBank/DDBJ whole genome shotgun (WGS) entry which is preliminary data.</text>
</comment>
<evidence type="ECO:0000256" key="5">
    <source>
        <dbReference type="ARBA" id="ARBA00022723"/>
    </source>
</evidence>
<name>A0AAD4LC72_9AGAM</name>
<dbReference type="PRINTS" id="PR00463">
    <property type="entry name" value="EP450I"/>
</dbReference>
<evidence type="ECO:0000256" key="9">
    <source>
        <dbReference type="PIRSR" id="PIRSR602401-1"/>
    </source>
</evidence>
<keyword evidence="6 10" id="KW-0560">Oxidoreductase</keyword>
<comment type="pathway">
    <text evidence="2">Secondary metabolite biosynthesis.</text>
</comment>
<dbReference type="PRINTS" id="PR00385">
    <property type="entry name" value="P450"/>
</dbReference>
<keyword evidence="5 9" id="KW-0479">Metal-binding</keyword>
<accession>A0AAD4LC72</accession>
<evidence type="ECO:0000256" key="1">
    <source>
        <dbReference type="ARBA" id="ARBA00001971"/>
    </source>
</evidence>
<dbReference type="GO" id="GO:0020037">
    <property type="term" value="F:heme binding"/>
    <property type="evidence" value="ECO:0007669"/>
    <property type="project" value="InterPro"/>
</dbReference>
<dbReference type="GO" id="GO:0005506">
    <property type="term" value="F:iron ion binding"/>
    <property type="evidence" value="ECO:0007669"/>
    <property type="project" value="InterPro"/>
</dbReference>
<dbReference type="InterPro" id="IPR017972">
    <property type="entry name" value="Cyt_P450_CS"/>
</dbReference>
<gene>
    <name evidence="11" type="ORF">EDB92DRAFT_1802430</name>
</gene>
<evidence type="ECO:0000313" key="11">
    <source>
        <dbReference type="EMBL" id="KAH8985556.1"/>
    </source>
</evidence>
<dbReference type="Proteomes" id="UP001201163">
    <property type="component" value="Unassembled WGS sequence"/>
</dbReference>
<evidence type="ECO:0000256" key="10">
    <source>
        <dbReference type="RuleBase" id="RU000461"/>
    </source>
</evidence>
<dbReference type="InterPro" id="IPR036396">
    <property type="entry name" value="Cyt_P450_sf"/>
</dbReference>
<dbReference type="EMBL" id="JAKELL010000062">
    <property type="protein sequence ID" value="KAH8985556.1"/>
    <property type="molecule type" value="Genomic_DNA"/>
</dbReference>
<evidence type="ECO:0000313" key="12">
    <source>
        <dbReference type="Proteomes" id="UP001201163"/>
    </source>
</evidence>
<dbReference type="InterPro" id="IPR002401">
    <property type="entry name" value="Cyt_P450_E_grp-I"/>
</dbReference>
<dbReference type="PANTHER" id="PTHR46300:SF7">
    <property type="entry name" value="P450, PUTATIVE (EUROFUNG)-RELATED"/>
    <property type="match status" value="1"/>
</dbReference>
<dbReference type="GO" id="GO:0004497">
    <property type="term" value="F:monooxygenase activity"/>
    <property type="evidence" value="ECO:0007669"/>
    <property type="project" value="UniProtKB-KW"/>
</dbReference>
<keyword evidence="8 10" id="KW-0503">Monooxygenase</keyword>
<dbReference type="PROSITE" id="PS00086">
    <property type="entry name" value="CYTOCHROME_P450"/>
    <property type="match status" value="1"/>
</dbReference>
<evidence type="ECO:0000256" key="3">
    <source>
        <dbReference type="ARBA" id="ARBA00010617"/>
    </source>
</evidence>
<comment type="cofactor">
    <cofactor evidence="1 9">
        <name>heme</name>
        <dbReference type="ChEBI" id="CHEBI:30413"/>
    </cofactor>
</comment>
<dbReference type="AlphaFoldDB" id="A0AAD4LC72"/>
<dbReference type="InterPro" id="IPR001128">
    <property type="entry name" value="Cyt_P450"/>
</dbReference>
<comment type="similarity">
    <text evidence="3 10">Belongs to the cytochrome P450 family.</text>
</comment>
<dbReference type="PANTHER" id="PTHR46300">
    <property type="entry name" value="P450, PUTATIVE (EUROFUNG)-RELATED-RELATED"/>
    <property type="match status" value="1"/>
</dbReference>
<evidence type="ECO:0000256" key="7">
    <source>
        <dbReference type="ARBA" id="ARBA00023004"/>
    </source>
</evidence>
<dbReference type="CDD" id="cd11065">
    <property type="entry name" value="CYP64-like"/>
    <property type="match status" value="1"/>
</dbReference>
<feature type="binding site" description="axial binding residue" evidence="9">
    <location>
        <position position="452"/>
    </location>
    <ligand>
        <name>heme</name>
        <dbReference type="ChEBI" id="CHEBI:30413"/>
    </ligand>
    <ligandPart>
        <name>Fe</name>
        <dbReference type="ChEBI" id="CHEBI:18248"/>
    </ligandPart>
</feature>
<keyword evidence="4 9" id="KW-0349">Heme</keyword>
<evidence type="ECO:0000256" key="8">
    <source>
        <dbReference type="ARBA" id="ARBA00023033"/>
    </source>
</evidence>
<dbReference type="Gene3D" id="1.10.630.10">
    <property type="entry name" value="Cytochrome P450"/>
    <property type="match status" value="1"/>
</dbReference>
<dbReference type="GO" id="GO:0016705">
    <property type="term" value="F:oxidoreductase activity, acting on paired donors, with incorporation or reduction of molecular oxygen"/>
    <property type="evidence" value="ECO:0007669"/>
    <property type="project" value="InterPro"/>
</dbReference>
<organism evidence="11 12">
    <name type="scientific">Lactarius akahatsu</name>
    <dbReference type="NCBI Taxonomy" id="416441"/>
    <lineage>
        <taxon>Eukaryota</taxon>
        <taxon>Fungi</taxon>
        <taxon>Dikarya</taxon>
        <taxon>Basidiomycota</taxon>
        <taxon>Agaricomycotina</taxon>
        <taxon>Agaricomycetes</taxon>
        <taxon>Russulales</taxon>
        <taxon>Russulaceae</taxon>
        <taxon>Lactarius</taxon>
    </lineage>
</organism>
<keyword evidence="7 9" id="KW-0408">Iron</keyword>
<sequence length="525" mass="59430">MVTQSPEVAGFTWIIGDSPKLHLLATFILLAGIRLIARLTQRYICNLPPGPRGLPLIGDVIHIADQEWLASPQRRDDYGEVMYISALGTGMLIINSQRVAVDLLEKRSTIYSSRPHYISAGDFMTKNLSFTLTPHGDLLRHFRRVVAEGFSKSAVQQFHPIQNREAIVLALALIKSPSTLENHFHRHAWSIMLSVDYHLPPVESKDDLYEIEGHVRRFLQEIHPGTRLVEYFPWLRYVPNRFAKWKRNSQYWFVQDSHMFQRLLGKVVDDLANGIDRPSFGATIIKTQSKHGLSELEQAWLAGDTLAAGGETTSTTLHWWILAMLVYPNVQARAHAELDEVVGRDHPPTFADVPFLPYIRAMVKETVRWAPTVPLGVPHASTVDDQYEGMFIPKGTVCLQNMRVLNFDPEVFGSNAAEFDPSRYLDEKGQVKVLMRGREEGHVSFGFGRRVCPGRHVAEGTLAIDFATLLWAMRFERPEGSWGELDVRTLVQSGLTAHPVPFECKVVPRFTEAETLLNEGLSMYE</sequence>
<evidence type="ECO:0000256" key="2">
    <source>
        <dbReference type="ARBA" id="ARBA00005179"/>
    </source>
</evidence>
<dbReference type="SUPFAM" id="SSF48264">
    <property type="entry name" value="Cytochrome P450"/>
    <property type="match status" value="1"/>
</dbReference>
<evidence type="ECO:0000256" key="4">
    <source>
        <dbReference type="ARBA" id="ARBA00022617"/>
    </source>
</evidence>
<dbReference type="InterPro" id="IPR050364">
    <property type="entry name" value="Cytochrome_P450_fung"/>
</dbReference>
<reference evidence="11" key="1">
    <citation type="submission" date="2022-01" db="EMBL/GenBank/DDBJ databases">
        <title>Comparative genomics reveals a dynamic genome evolution in the ectomycorrhizal milk-cap (Lactarius) mushrooms.</title>
        <authorList>
            <consortium name="DOE Joint Genome Institute"/>
            <person name="Lebreton A."/>
            <person name="Tang N."/>
            <person name="Kuo A."/>
            <person name="LaButti K."/>
            <person name="Drula E."/>
            <person name="Barry K."/>
            <person name="Clum A."/>
            <person name="Lipzen A."/>
            <person name="Mousain D."/>
            <person name="Ng V."/>
            <person name="Wang R."/>
            <person name="Wang X."/>
            <person name="Dai Y."/>
            <person name="Henrissat B."/>
            <person name="Grigoriev I.V."/>
            <person name="Guerin-Laguette A."/>
            <person name="Yu F."/>
            <person name="Martin F.M."/>
        </authorList>
    </citation>
    <scope>NUCLEOTIDE SEQUENCE</scope>
    <source>
        <strain evidence="11">QP</strain>
    </source>
</reference>
<dbReference type="Pfam" id="PF00067">
    <property type="entry name" value="p450"/>
    <property type="match status" value="1"/>
</dbReference>
<evidence type="ECO:0000256" key="6">
    <source>
        <dbReference type="ARBA" id="ARBA00023002"/>
    </source>
</evidence>